<dbReference type="GO" id="GO:0016020">
    <property type="term" value="C:membrane"/>
    <property type="evidence" value="ECO:0007669"/>
    <property type="project" value="UniProtKB-SubCell"/>
</dbReference>
<gene>
    <name evidence="5" type="primary">hflK</name>
    <name evidence="5" type="ORF">BUANCORI2928_450</name>
</gene>
<evidence type="ECO:0000256" key="1">
    <source>
        <dbReference type="ARBA" id="ARBA00004167"/>
    </source>
</evidence>
<dbReference type="RefSeq" id="WP_367680968.1">
    <property type="nucleotide sequence ID" value="NZ_OZ060371.1"/>
</dbReference>
<sequence>MSDKKKSNKIQRDVWGYKKPKVNAVLKDNKSSKIKNKYNKENDVLNFNDSSCKNKKRKNFFTKLKKIFKYFAFIFLFFWMLTGLYLFHCSSQKTLNFFWRISNFIQPGFDWNKRFTGLLDLTECKNVKSKIISIKLPTNNDCKVQVKIEFCYKIFNPTQYFFLVKEEKIDMYLDEALLNCSKKIIEQCSTDDILSSKIIDIQEKIFNEMCKQKILNSIGVHGKEIKIHSIKLVKDYVKELNVL</sequence>
<comment type="subunit">
    <text evidence="2">HflC and HflK may interact to form a multimeric complex.</text>
</comment>
<evidence type="ECO:0000313" key="5">
    <source>
        <dbReference type="EMBL" id="CAL4043999.1"/>
    </source>
</evidence>
<protein>
    <submittedName>
        <fullName evidence="5">Modulator of FtsH protease HflK, partial</fullName>
    </submittedName>
</protein>
<dbReference type="EMBL" id="OZ060371">
    <property type="protein sequence ID" value="CAL4043999.1"/>
    <property type="molecule type" value="Genomic_DNA"/>
</dbReference>
<keyword evidence="5" id="KW-0378">Hydrolase</keyword>
<keyword evidence="3" id="KW-0812">Transmembrane</keyword>
<comment type="subcellular location">
    <subcellularLocation>
        <location evidence="1">Membrane</location>
        <topology evidence="1">Single-pass membrane protein</topology>
    </subcellularLocation>
</comment>
<keyword evidence="3" id="KW-1133">Transmembrane helix</keyword>
<dbReference type="GO" id="GO:0008233">
    <property type="term" value="F:peptidase activity"/>
    <property type="evidence" value="ECO:0007669"/>
    <property type="project" value="UniProtKB-KW"/>
</dbReference>
<reference evidence="5" key="1">
    <citation type="submission" date="2024-06" db="EMBL/GenBank/DDBJ databases">
        <authorList>
            <person name="Manzano-Marin A."/>
            <person name="Manzano-Marin A."/>
            <person name="Alejandro Manzano Marin A."/>
        </authorList>
    </citation>
    <scope>NUCLEOTIDE SEQUENCE</scope>
    <source>
        <strain evidence="5">Ancorni-2928</strain>
    </source>
</reference>
<keyword evidence="3" id="KW-0472">Membrane</keyword>
<dbReference type="AlphaFoldDB" id="A0AAT9IGQ7"/>
<dbReference type="Pfam" id="PF01145">
    <property type="entry name" value="Band_7"/>
    <property type="match status" value="1"/>
</dbReference>
<evidence type="ECO:0000259" key="4">
    <source>
        <dbReference type="Pfam" id="PF01145"/>
    </source>
</evidence>
<dbReference type="GO" id="GO:0006508">
    <property type="term" value="P:proteolysis"/>
    <property type="evidence" value="ECO:0007669"/>
    <property type="project" value="UniProtKB-KW"/>
</dbReference>
<dbReference type="InterPro" id="IPR036013">
    <property type="entry name" value="Band_7/SPFH_dom_sf"/>
</dbReference>
<accession>A0AAT9IGQ7</accession>
<keyword evidence="5" id="KW-0645">Protease</keyword>
<organism evidence="5">
    <name type="scientific">Buchnera aphidicola</name>
    <name type="common">Anoecia corni</name>
    <dbReference type="NCBI Taxonomy" id="2994477"/>
    <lineage>
        <taxon>Bacteria</taxon>
        <taxon>Pseudomonadati</taxon>
        <taxon>Pseudomonadota</taxon>
        <taxon>Gammaproteobacteria</taxon>
        <taxon>Enterobacterales</taxon>
        <taxon>Erwiniaceae</taxon>
        <taxon>Buchnera</taxon>
    </lineage>
</organism>
<feature type="domain" description="Band 7" evidence="4">
    <location>
        <begin position="105"/>
        <end position="240"/>
    </location>
</feature>
<evidence type="ECO:0000256" key="3">
    <source>
        <dbReference type="SAM" id="Phobius"/>
    </source>
</evidence>
<evidence type="ECO:0000256" key="2">
    <source>
        <dbReference type="ARBA" id="ARBA00011290"/>
    </source>
</evidence>
<name>A0AAT9IGQ7_9GAMM</name>
<proteinExistence type="predicted"/>
<dbReference type="Gene3D" id="3.30.479.30">
    <property type="entry name" value="Band 7 domain"/>
    <property type="match status" value="1"/>
</dbReference>
<dbReference type="InterPro" id="IPR001107">
    <property type="entry name" value="Band_7"/>
</dbReference>
<feature type="transmembrane region" description="Helical" evidence="3">
    <location>
        <begin position="67"/>
        <end position="87"/>
    </location>
</feature>